<keyword evidence="4" id="KW-1185">Reference proteome</keyword>
<dbReference type="RefSeq" id="WP_231396185.1">
    <property type="nucleotide sequence ID" value="NZ_JADOTX010000001.1"/>
</dbReference>
<dbReference type="PROSITE" id="PS50883">
    <property type="entry name" value="EAL"/>
    <property type="match status" value="1"/>
</dbReference>
<evidence type="ECO:0000313" key="3">
    <source>
        <dbReference type="EMBL" id="MBG6064768.1"/>
    </source>
</evidence>
<dbReference type="EMBL" id="JADOTX010000001">
    <property type="protein sequence ID" value="MBG6064768.1"/>
    <property type="molecule type" value="Genomic_DNA"/>
</dbReference>
<sequence length="781" mass="86011">MGRFRIGPGWRRDNNLTDCSGRPVPRVADSVTRGIELNSRCHHSDRLGGSMASSRRWAVLIGVDQCGRDVQLPPLRYAESDALALRDVLLDQDIGTFDDGAVQMFVGPDATWREIKLFLRDVALRSAPSDVLFVYFAGHTLVPQWSDQLDAYLVTADLDPGMLAREPDNGLRMSFLKRDIFDAFAGASFLVLDCCHAGVYADADRRNIKVLQSYAEAVDRPRHNALLACPSESVTRESAEYEHGTLTHHVLRALRGGAGDEAGRVSFAQMATFVAEQGMDLPPVHTAHVYGATTVLTQPPMSRHDRQALSSPANPGISRPCLNPLEDQTSSIRQLLDRIFRADVRSPHQSQQSEPDGRVELIRQALDAESAAVVEFTGSSFGVVNRTARFDKDSLSPMLETAAVDRVKHPRATPGFVVSHGVGRRMLCVPLSFASDRTLTLAVVDPALAQLDMGEPLAVMLRAVWESDPVADPLQSEMTVLTALRTSFGRLPLKLYDDAFGLYQQLVGSMIMVFQPVVELDQRATGVSVQSFEALARRNDRELRAPWSALRMAHDWGDRFVVERDAILLAKAIHSYAEADAASGWQGTKPLSVNVAVRSLLSDAYLNQVSKALTEAGLHPRTLTLEISEQDPITPEPGERWPQEPLVYFHNRLTTLARELRISFAVDDFGVGYASLARMAELPLTQIKVDRAILHHPMALEELALVARVARYASDQGQTGQPRTVIVEGFDDDAPVSLYEIFRLGIHHVQGYFSGAVASTTLHELDPAVQERIASLVRGET</sequence>
<organism evidence="3 4">
    <name type="scientific">Micromonospora ureilytica</name>
    <dbReference type="NCBI Taxonomy" id="709868"/>
    <lineage>
        <taxon>Bacteria</taxon>
        <taxon>Bacillati</taxon>
        <taxon>Actinomycetota</taxon>
        <taxon>Actinomycetes</taxon>
        <taxon>Micromonosporales</taxon>
        <taxon>Micromonosporaceae</taxon>
        <taxon>Micromonospora</taxon>
    </lineage>
</organism>
<dbReference type="InterPro" id="IPR001633">
    <property type="entry name" value="EAL_dom"/>
</dbReference>
<dbReference type="CDD" id="cd01948">
    <property type="entry name" value="EAL"/>
    <property type="match status" value="1"/>
</dbReference>
<dbReference type="SUPFAM" id="SSF141868">
    <property type="entry name" value="EAL domain-like"/>
    <property type="match status" value="1"/>
</dbReference>
<gene>
    <name evidence="3" type="ORF">IW248_001055</name>
</gene>
<dbReference type="PANTHER" id="PTHR33121">
    <property type="entry name" value="CYCLIC DI-GMP PHOSPHODIESTERASE PDEF"/>
    <property type="match status" value="1"/>
</dbReference>
<dbReference type="InterPro" id="IPR050706">
    <property type="entry name" value="Cyclic-di-GMP_PDE-like"/>
</dbReference>
<proteinExistence type="predicted"/>
<dbReference type="PANTHER" id="PTHR33121:SF70">
    <property type="entry name" value="SIGNALING PROTEIN YKOW"/>
    <property type="match status" value="1"/>
</dbReference>
<name>A0ABS0JCI0_9ACTN</name>
<dbReference type="Gene3D" id="3.20.20.450">
    <property type="entry name" value="EAL domain"/>
    <property type="match status" value="1"/>
</dbReference>
<evidence type="ECO:0000259" key="2">
    <source>
        <dbReference type="PROSITE" id="PS50883"/>
    </source>
</evidence>
<evidence type="ECO:0000256" key="1">
    <source>
        <dbReference type="SAM" id="MobiDB-lite"/>
    </source>
</evidence>
<dbReference type="Proteomes" id="UP000614915">
    <property type="component" value="Unassembled WGS sequence"/>
</dbReference>
<feature type="domain" description="EAL" evidence="2">
    <location>
        <begin position="492"/>
        <end position="771"/>
    </location>
</feature>
<comment type="caution">
    <text evidence="3">The sequence shown here is derived from an EMBL/GenBank/DDBJ whole genome shotgun (WGS) entry which is preliminary data.</text>
</comment>
<dbReference type="Pfam" id="PF00656">
    <property type="entry name" value="Peptidase_C14"/>
    <property type="match status" value="1"/>
</dbReference>
<dbReference type="SMART" id="SM00052">
    <property type="entry name" value="EAL"/>
    <property type="match status" value="1"/>
</dbReference>
<feature type="region of interest" description="Disordered" evidence="1">
    <location>
        <begin position="302"/>
        <end position="324"/>
    </location>
</feature>
<accession>A0ABS0JCI0</accession>
<dbReference type="Pfam" id="PF00563">
    <property type="entry name" value="EAL"/>
    <property type="match status" value="1"/>
</dbReference>
<evidence type="ECO:0000313" key="4">
    <source>
        <dbReference type="Proteomes" id="UP000614915"/>
    </source>
</evidence>
<reference evidence="3 4" key="1">
    <citation type="submission" date="2020-11" db="EMBL/GenBank/DDBJ databases">
        <title>Sequencing the genomes of 1000 actinobacteria strains.</title>
        <authorList>
            <person name="Klenk H.-P."/>
        </authorList>
    </citation>
    <scope>NUCLEOTIDE SEQUENCE [LARGE SCALE GENOMIC DNA]</scope>
    <source>
        <strain evidence="3 4">DSM 101692</strain>
    </source>
</reference>
<dbReference type="InterPro" id="IPR011600">
    <property type="entry name" value="Pept_C14_caspase"/>
</dbReference>
<dbReference type="Gene3D" id="3.40.50.1460">
    <property type="match status" value="1"/>
</dbReference>
<protein>
    <submittedName>
        <fullName evidence="3">EAL domain-containing protein (Putative c-di-GMP-specific phosphodiesterase class I)</fullName>
    </submittedName>
</protein>
<dbReference type="InterPro" id="IPR035919">
    <property type="entry name" value="EAL_sf"/>
</dbReference>